<evidence type="ECO:0000256" key="11">
    <source>
        <dbReference type="ARBA" id="ARBA00055223"/>
    </source>
</evidence>
<dbReference type="Proteomes" id="UP000694568">
    <property type="component" value="Unplaced"/>
</dbReference>
<evidence type="ECO:0000256" key="12">
    <source>
        <dbReference type="ARBA" id="ARBA00060934"/>
    </source>
</evidence>
<dbReference type="InterPro" id="IPR036322">
    <property type="entry name" value="WD40_repeat_dom_sf"/>
</dbReference>
<evidence type="ECO:0000256" key="6">
    <source>
        <dbReference type="ARBA" id="ARBA00022846"/>
    </source>
</evidence>
<dbReference type="PANTHER" id="PTHR14885">
    <property type="entry name" value="CILIA- AND FLAGELLA-ASSOCIATED PROTEIN 43-RELATED"/>
    <property type="match status" value="1"/>
</dbReference>
<keyword evidence="3" id="KW-0597">Phosphoprotein</keyword>
<comment type="subcellular location">
    <subcellularLocation>
        <location evidence="1">Cytoplasm</location>
        <location evidence="1">Cytoskeleton</location>
        <location evidence="1">Flagellum axoneme</location>
    </subcellularLocation>
</comment>
<evidence type="ECO:0000256" key="9">
    <source>
        <dbReference type="ARBA" id="ARBA00023212"/>
    </source>
</evidence>
<evidence type="ECO:0000256" key="16">
    <source>
        <dbReference type="SAM" id="MobiDB-lite"/>
    </source>
</evidence>
<feature type="compositionally biased region" description="Acidic residues" evidence="16">
    <location>
        <begin position="1232"/>
        <end position="1250"/>
    </location>
</feature>
<dbReference type="Pfam" id="PF23409">
    <property type="entry name" value="Beta-prop_EML"/>
    <property type="match status" value="1"/>
</dbReference>
<feature type="compositionally biased region" description="Acidic residues" evidence="16">
    <location>
        <begin position="1429"/>
        <end position="1457"/>
    </location>
</feature>
<feature type="repeat" description="WD" evidence="14">
    <location>
        <begin position="407"/>
        <end position="448"/>
    </location>
</feature>
<dbReference type="Gene3D" id="2.130.10.10">
    <property type="entry name" value="YVTN repeat-like/Quinoprotein amine dehydrogenase"/>
    <property type="match status" value="3"/>
</dbReference>
<keyword evidence="5" id="KW-0677">Repeat</keyword>
<dbReference type="GO" id="GO:0007288">
    <property type="term" value="P:sperm axoneme assembly"/>
    <property type="evidence" value="ECO:0007669"/>
    <property type="project" value="UniProtKB-ARBA"/>
</dbReference>
<feature type="region of interest" description="Disordered" evidence="16">
    <location>
        <begin position="709"/>
        <end position="728"/>
    </location>
</feature>
<reference evidence="18" key="2">
    <citation type="submission" date="2025-09" db="UniProtKB">
        <authorList>
            <consortium name="Ensembl"/>
        </authorList>
    </citation>
    <scope>IDENTIFICATION</scope>
</reference>
<feature type="coiled-coil region" evidence="15">
    <location>
        <begin position="1487"/>
        <end position="1542"/>
    </location>
</feature>
<sequence>MSEENTICVGEQTGSTPTASQENTEDHDGEHSEIQQQADEGSNKQLSADTYYKYEDIHSRPYITPDSEIPENLLFLSHSFGYDSRRRGNLQLLDDKTLIFIAGNLLVLLDVSTKEQRYLRSCSGGGIGSITAHPSKTYFVVAEKGIQPNIIVYEYPSLQPSSILRGGTERAYSFVDFNRDGSLLASVGSAPDYMLTLWNWRKEEVMLSCKAVSQEVYRVSFSPYNPGQLTSSGSGHIKFWKMASTFTGLKLQGLMGHFGKTAATDVEGYVELPDGKVVSGTDWGNLLLWDGNAIKVEICRKGGQNCHTGMVQPFALEDGQLMTIGSDGAVRGWDFESIDSADSNSDSSRFELEPMNEMVVGHNVCLSSLVKSSLPDSCIWFAQDSSGAIWKLDLSFTYTTPDPECLFTFHAGPIQAMDASRKSHLMATAALDRSVRVFDFLAKKELTTTRFNQGGTALGWAPPLVNQSGSLLVTGFEDGVVRLLELYDPQRLHMVSGRSPKGDAMLRLKQAFKPHNAPVTAVAYERNGEILATGSSDSTVFFFTVGEKYNPIGFINVPGPVQALEWSPHSHSENRLLILCQSGHVVEVQRPDPEAERPTKTFQLPDLSSRSFRFRSIKSRIKREAEIARRQAAKEKKKKEREERLKQSKNPDIEPEEEEEEEEEELPSIYIPESPSPLYCGFYSQPGQFWLSMGGYDSGFLYHCKFSEKQDQDPDQRQDEPFDFLPVRSTDNDPIRSVAFSSNRQLLLCGMHSGSIRVFPLQPADHSLTSMQAYWALSVHDNQYGPLRHIRCSHDDLFVLTVGDDGNIFSFSLLPPEELQKGLQRTRARVPSPRVGLENEALAQDIEDPAAYSIETAKQKLEKDRLRREAELKIVAKQKKLAELQKQFKQLLNVNQSLPEQVRLKPVELQLDQRFREQAERVKAQRVREVRKQMAWEEERSSIALRKLQDWFKDSLEANVVTVVAIRTDHRVSTYRLPALTRPSTALRHHRPGWPDEDEAAAPERRKSRAEPAKDSSILEEEEVLRPLPARPAGVKLADRQVERLRKAAEKAEQARAKIEKRKKEWAQLYAEKPDENCEDPQDVLAIREAKENIGDLKLKSAKDFTVPKHQRVNAERKRAQLIGLEENMREKQTEMNRRIVTLRDSKVRLVSQLRAQAQQVQKVQQRLAAIHHRPPPTLPTTLPEETPEKRLRYSHATLERYRLLREQRFKNMEQEEEEGATSLLEQLEKEMEGEDGKEEEEEERGEEGTPDLSASYLTREEKETAAKEEAKLSKLEKELQREEEIRLLHEQDSLLEQMESWVCQFDAELLLLRHQKLRLDWQLKMADLRQMTLYQELLLLKEFERREDMLQENLSARIKEEKSITSKLEEYNEQLELKRGDIAKLQEREKALIAAFHASLGEENKFEDFLTKVFKKKIKRVKKKEQAEGGEEEEDSDEDSDDDDEWGDDDDYDSTEEGGAALDNNVCPPGCEPELFENTVQLRERRLDLEELLVEEKKSAEALKRECDTLVKKEKLVKSSRKAAEDDLELVNREKQQKMNELDVVVPIRLHQIEFITNGSVPCDLSPALVLDMKELNRLQERIRQLQAEKSHQRDLYIQARQQHVRLIHDRKDMDAQIQVLEKQCNEQMMMKFGRPVDLEALQTLSGNRTMEELKQEKLLREAAYAKEIKQWDAKVEEARQALMEVTRCNTERLRRMTTLFDQKKELEHKLNARQKKMGRQFQDYRRHADQEEIRRLQGLVKIQAQQAEALRREIGLLSRKGVHVLPPSQAPKPLLAPMPNPTCHTHTRKQGPRRPSKPLKAQNSPCTQLSQQTGS</sequence>
<feature type="region of interest" description="Disordered" evidence="16">
    <location>
        <begin position="1"/>
        <end position="45"/>
    </location>
</feature>
<feature type="compositionally biased region" description="Basic residues" evidence="16">
    <location>
        <begin position="1787"/>
        <end position="1799"/>
    </location>
</feature>
<feature type="coiled-coil region" evidence="15">
    <location>
        <begin position="1570"/>
        <end position="1604"/>
    </location>
</feature>
<evidence type="ECO:0000256" key="1">
    <source>
        <dbReference type="ARBA" id="ARBA00004611"/>
    </source>
</evidence>
<evidence type="ECO:0000256" key="14">
    <source>
        <dbReference type="PROSITE-ProRule" id="PRU00221"/>
    </source>
</evidence>
<dbReference type="PROSITE" id="PS50294">
    <property type="entry name" value="WD_REPEATS_REGION"/>
    <property type="match status" value="1"/>
</dbReference>
<comment type="similarity">
    <text evidence="12">Belongs to the CFAP44 family.</text>
</comment>
<feature type="region of interest" description="Disordered" evidence="16">
    <location>
        <begin position="1767"/>
        <end position="1817"/>
    </location>
</feature>
<evidence type="ECO:0000256" key="7">
    <source>
        <dbReference type="ARBA" id="ARBA00023054"/>
    </source>
</evidence>
<dbReference type="PROSITE" id="PS50082">
    <property type="entry name" value="WD_REPEATS_2"/>
    <property type="match status" value="2"/>
</dbReference>
<organism evidence="18 19">
    <name type="scientific">Sander lucioperca</name>
    <name type="common">Pike-perch</name>
    <name type="synonym">Perca lucioperca</name>
    <dbReference type="NCBI Taxonomy" id="283035"/>
    <lineage>
        <taxon>Eukaryota</taxon>
        <taxon>Metazoa</taxon>
        <taxon>Chordata</taxon>
        <taxon>Craniata</taxon>
        <taxon>Vertebrata</taxon>
        <taxon>Euteleostomi</taxon>
        <taxon>Actinopterygii</taxon>
        <taxon>Neopterygii</taxon>
        <taxon>Teleostei</taxon>
        <taxon>Neoteleostei</taxon>
        <taxon>Acanthomorphata</taxon>
        <taxon>Eupercaria</taxon>
        <taxon>Perciformes</taxon>
        <taxon>Percoidei</taxon>
        <taxon>Percidae</taxon>
        <taxon>Luciopercinae</taxon>
        <taxon>Sander</taxon>
    </lineage>
</organism>
<evidence type="ECO:0000256" key="8">
    <source>
        <dbReference type="ARBA" id="ARBA00023069"/>
    </source>
</evidence>
<feature type="region of interest" description="Disordered" evidence="16">
    <location>
        <begin position="1425"/>
        <end position="1471"/>
    </location>
</feature>
<protein>
    <recommendedName>
        <fullName evidence="13">Cilia- and flagella-associated protein 44</fullName>
    </recommendedName>
</protein>
<keyword evidence="4 14" id="KW-0853">WD repeat</keyword>
<dbReference type="SMART" id="SM00320">
    <property type="entry name" value="WD40"/>
    <property type="match status" value="6"/>
</dbReference>
<dbReference type="InterPro" id="IPR015943">
    <property type="entry name" value="WD40/YVTN_repeat-like_dom_sf"/>
</dbReference>
<feature type="compositionally biased region" description="Polar residues" evidence="16">
    <location>
        <begin position="34"/>
        <end position="45"/>
    </location>
</feature>
<dbReference type="PANTHER" id="PTHR14885:SF3">
    <property type="entry name" value="CILIA- AND FLAGELLA-ASSOCIATED PROTEIN 44"/>
    <property type="match status" value="1"/>
</dbReference>
<evidence type="ECO:0000256" key="3">
    <source>
        <dbReference type="ARBA" id="ARBA00022553"/>
    </source>
</evidence>
<keyword evidence="2" id="KW-0963">Cytoplasm</keyword>
<keyword evidence="9" id="KW-0206">Cytoskeleton</keyword>
<keyword evidence="6" id="KW-0282">Flagellum</keyword>
<dbReference type="SUPFAM" id="SSF50978">
    <property type="entry name" value="WD40 repeat-like"/>
    <property type="match status" value="2"/>
</dbReference>
<gene>
    <name evidence="18" type="primary">LOC116034747</name>
</gene>
<dbReference type="GeneTree" id="ENSGT00940000161555"/>
<evidence type="ECO:0000259" key="17">
    <source>
        <dbReference type="Pfam" id="PF23409"/>
    </source>
</evidence>
<reference evidence="18" key="1">
    <citation type="submission" date="2025-08" db="UniProtKB">
        <authorList>
            <consortium name="Ensembl"/>
        </authorList>
    </citation>
    <scope>IDENTIFICATION</scope>
</reference>
<feature type="compositionally biased region" description="Acidic residues" evidence="16">
    <location>
        <begin position="653"/>
        <end position="666"/>
    </location>
</feature>
<feature type="compositionally biased region" description="Basic and acidic residues" evidence="16">
    <location>
        <begin position="24"/>
        <end position="33"/>
    </location>
</feature>
<proteinExistence type="inferred from homology"/>
<dbReference type="FunFam" id="2.130.10.10:FF:000401">
    <property type="entry name" value="Cilia- and flagella-associated protein 44"/>
    <property type="match status" value="1"/>
</dbReference>
<feature type="region of interest" description="Disordered" evidence="16">
    <location>
        <begin position="1229"/>
        <end position="1265"/>
    </location>
</feature>
<feature type="repeat" description="WD" evidence="14">
    <location>
        <begin position="512"/>
        <end position="545"/>
    </location>
</feature>
<feature type="compositionally biased region" description="Polar residues" evidence="16">
    <location>
        <begin position="12"/>
        <end position="22"/>
    </location>
</feature>
<keyword evidence="7 15" id="KW-0175">Coiled coil</keyword>
<dbReference type="InterPro" id="IPR055439">
    <property type="entry name" value="Beta-prop_EML_1st"/>
</dbReference>
<evidence type="ECO:0000313" key="19">
    <source>
        <dbReference type="Proteomes" id="UP000694568"/>
    </source>
</evidence>
<evidence type="ECO:0000256" key="2">
    <source>
        <dbReference type="ARBA" id="ARBA00022490"/>
    </source>
</evidence>
<feature type="compositionally biased region" description="Basic and acidic residues" evidence="16">
    <location>
        <begin position="628"/>
        <end position="652"/>
    </location>
</feature>
<feature type="compositionally biased region" description="Basic and acidic residues" evidence="16">
    <location>
        <begin position="1002"/>
        <end position="1014"/>
    </location>
</feature>
<keyword evidence="19" id="KW-1185">Reference proteome</keyword>
<feature type="coiled-coil region" evidence="15">
    <location>
        <begin position="1035"/>
        <end position="1069"/>
    </location>
</feature>
<dbReference type="Pfam" id="PF00400">
    <property type="entry name" value="WD40"/>
    <property type="match status" value="3"/>
</dbReference>
<evidence type="ECO:0000256" key="4">
    <source>
        <dbReference type="ARBA" id="ARBA00022574"/>
    </source>
</evidence>
<dbReference type="Ensembl" id="ENSSLUT00000059617.1">
    <property type="protein sequence ID" value="ENSSLUP00000057944.1"/>
    <property type="gene ID" value="ENSSLUG00000024927.1"/>
</dbReference>
<feature type="coiled-coil region" evidence="15">
    <location>
        <begin position="867"/>
        <end position="894"/>
    </location>
</feature>
<dbReference type="InterPro" id="IPR001680">
    <property type="entry name" value="WD40_rpt"/>
</dbReference>
<evidence type="ECO:0000313" key="18">
    <source>
        <dbReference type="Ensembl" id="ENSSLUP00000057944.1"/>
    </source>
</evidence>
<feature type="domain" description="EML-like first beta-propeller" evidence="17">
    <location>
        <begin position="127"/>
        <end position="336"/>
    </location>
</feature>
<keyword evidence="8" id="KW-0969">Cilium</keyword>
<evidence type="ECO:0000256" key="13">
    <source>
        <dbReference type="ARBA" id="ARBA00074727"/>
    </source>
</evidence>
<comment type="function">
    <text evidence="11">Flagellar protein involved in sperm flagellum axoneme organization and function.</text>
</comment>
<feature type="compositionally biased region" description="Basic and acidic residues" evidence="16">
    <location>
        <begin position="709"/>
        <end position="720"/>
    </location>
</feature>
<evidence type="ECO:0000256" key="10">
    <source>
        <dbReference type="ARBA" id="ARBA00023273"/>
    </source>
</evidence>
<feature type="compositionally biased region" description="Pro residues" evidence="16">
    <location>
        <begin position="1770"/>
        <end position="1782"/>
    </location>
</feature>
<evidence type="ECO:0000256" key="5">
    <source>
        <dbReference type="ARBA" id="ARBA00022737"/>
    </source>
</evidence>
<keyword evidence="10" id="KW-0966">Cell projection</keyword>
<evidence type="ECO:0000256" key="15">
    <source>
        <dbReference type="SAM" id="Coils"/>
    </source>
</evidence>
<name>A0A8D0DDV2_SANLU</name>
<feature type="region of interest" description="Disordered" evidence="16">
    <location>
        <begin position="628"/>
        <end position="667"/>
    </location>
</feature>
<feature type="region of interest" description="Disordered" evidence="16">
    <location>
        <begin position="983"/>
        <end position="1025"/>
    </location>
</feature>
<dbReference type="FunFam" id="2.130.10.10:FF:000547">
    <property type="entry name" value="Cilia- and flagella-associated protein 44"/>
    <property type="match status" value="1"/>
</dbReference>
<accession>A0A8D0DDV2</accession>
<feature type="compositionally biased region" description="Polar residues" evidence="16">
    <location>
        <begin position="1803"/>
        <end position="1817"/>
    </location>
</feature>